<organism evidence="1 2">
    <name type="scientific">Mycena metata</name>
    <dbReference type="NCBI Taxonomy" id="1033252"/>
    <lineage>
        <taxon>Eukaryota</taxon>
        <taxon>Fungi</taxon>
        <taxon>Dikarya</taxon>
        <taxon>Basidiomycota</taxon>
        <taxon>Agaricomycotina</taxon>
        <taxon>Agaricomycetes</taxon>
        <taxon>Agaricomycetidae</taxon>
        <taxon>Agaricales</taxon>
        <taxon>Marasmiineae</taxon>
        <taxon>Mycenaceae</taxon>
        <taxon>Mycena</taxon>
    </lineage>
</organism>
<proteinExistence type="predicted"/>
<dbReference type="EMBL" id="JARKIB010000020">
    <property type="protein sequence ID" value="KAJ7768216.1"/>
    <property type="molecule type" value="Genomic_DNA"/>
</dbReference>
<evidence type="ECO:0008006" key="3">
    <source>
        <dbReference type="Google" id="ProtNLM"/>
    </source>
</evidence>
<dbReference type="AlphaFoldDB" id="A0AAD7JMT0"/>
<gene>
    <name evidence="1" type="ORF">B0H16DRAFT_1716239</name>
</gene>
<reference evidence="1" key="1">
    <citation type="submission" date="2023-03" db="EMBL/GenBank/DDBJ databases">
        <title>Massive genome expansion in bonnet fungi (Mycena s.s.) driven by repeated elements and novel gene families across ecological guilds.</title>
        <authorList>
            <consortium name="Lawrence Berkeley National Laboratory"/>
            <person name="Harder C.B."/>
            <person name="Miyauchi S."/>
            <person name="Viragh M."/>
            <person name="Kuo A."/>
            <person name="Thoen E."/>
            <person name="Andreopoulos B."/>
            <person name="Lu D."/>
            <person name="Skrede I."/>
            <person name="Drula E."/>
            <person name="Henrissat B."/>
            <person name="Morin E."/>
            <person name="Kohler A."/>
            <person name="Barry K."/>
            <person name="LaButti K."/>
            <person name="Morin E."/>
            <person name="Salamov A."/>
            <person name="Lipzen A."/>
            <person name="Mereny Z."/>
            <person name="Hegedus B."/>
            <person name="Baldrian P."/>
            <person name="Stursova M."/>
            <person name="Weitz H."/>
            <person name="Taylor A."/>
            <person name="Grigoriev I.V."/>
            <person name="Nagy L.G."/>
            <person name="Martin F."/>
            <person name="Kauserud H."/>
        </authorList>
    </citation>
    <scope>NUCLEOTIDE SEQUENCE</scope>
    <source>
        <strain evidence="1">CBHHK182m</strain>
    </source>
</reference>
<keyword evidence="2" id="KW-1185">Reference proteome</keyword>
<sequence>MLENLISGCSHLLTRARQIDNLATWLQLRLLVYILPLGLVEGMKKVQQHINPSPSSSPISQSSYARAVQNAAGSKTRNPSRNPSDERILVRFDDVVPTLLTQSYPTILCELNAKLAVFGLPELGCTQRHGGKAIFLVPASGKKEDCAILTSRWEEWAPSVLPGCHLVPPATYCFLQLDGVLFSEADSLEMITHTFEKENPELGKVVGVATWVNKPPSEAKIAAMAARNRKPPKAGSLLIRLATKELVDLAVSKPHVVLGGTTIAVGRGFPHLRVCQCWNCFKYWHTRSRCTSAPQCGGCGKAAHGVVCSEKPVCINCGGDHRADSFICPTRKRIAADLQQQVAELYRMLDETSIYRQPKTAAVGTLSPLSSALGLTDLPNHLAPRLHERS</sequence>
<name>A0AAD7JMT0_9AGAR</name>
<evidence type="ECO:0000313" key="1">
    <source>
        <dbReference type="EMBL" id="KAJ7768216.1"/>
    </source>
</evidence>
<evidence type="ECO:0000313" key="2">
    <source>
        <dbReference type="Proteomes" id="UP001215598"/>
    </source>
</evidence>
<comment type="caution">
    <text evidence="1">The sequence shown here is derived from an EMBL/GenBank/DDBJ whole genome shotgun (WGS) entry which is preliminary data.</text>
</comment>
<protein>
    <recommendedName>
        <fullName evidence="3">Gag-like protein</fullName>
    </recommendedName>
</protein>
<accession>A0AAD7JMT0</accession>
<dbReference type="Proteomes" id="UP001215598">
    <property type="component" value="Unassembled WGS sequence"/>
</dbReference>